<keyword evidence="1" id="KW-0812">Transmembrane</keyword>
<keyword evidence="1" id="KW-1133">Transmembrane helix</keyword>
<reference evidence="2" key="1">
    <citation type="thesis" date="2020" institute="ProQuest LLC" country="789 East Eisenhower Parkway, Ann Arbor, MI, USA">
        <title>Comparative Genomics and Chromosome Evolution.</title>
        <authorList>
            <person name="Mudd A.B."/>
        </authorList>
    </citation>
    <scope>NUCLEOTIDE SEQUENCE</scope>
    <source>
        <strain evidence="2">HN-11 Male</strain>
        <tissue evidence="2">Kidney and liver</tissue>
    </source>
</reference>
<proteinExistence type="predicted"/>
<keyword evidence="3" id="KW-1185">Reference proteome</keyword>
<evidence type="ECO:0000313" key="2">
    <source>
        <dbReference type="EMBL" id="KAG9492685.1"/>
    </source>
</evidence>
<dbReference type="Proteomes" id="UP000770717">
    <property type="component" value="Unassembled WGS sequence"/>
</dbReference>
<gene>
    <name evidence="2" type="ORF">GDO78_000923</name>
</gene>
<keyword evidence="1" id="KW-0472">Membrane</keyword>
<dbReference type="AlphaFoldDB" id="A0A8J6FTF6"/>
<name>A0A8J6FTF6_ELECQ</name>
<organism evidence="2 3">
    <name type="scientific">Eleutherodactylus coqui</name>
    <name type="common">Puerto Rican coqui</name>
    <dbReference type="NCBI Taxonomy" id="57060"/>
    <lineage>
        <taxon>Eukaryota</taxon>
        <taxon>Metazoa</taxon>
        <taxon>Chordata</taxon>
        <taxon>Craniata</taxon>
        <taxon>Vertebrata</taxon>
        <taxon>Euteleostomi</taxon>
        <taxon>Amphibia</taxon>
        <taxon>Batrachia</taxon>
        <taxon>Anura</taxon>
        <taxon>Neobatrachia</taxon>
        <taxon>Hyloidea</taxon>
        <taxon>Eleutherodactylidae</taxon>
        <taxon>Eleutherodactylinae</taxon>
        <taxon>Eleutherodactylus</taxon>
        <taxon>Eleutherodactylus</taxon>
    </lineage>
</organism>
<accession>A0A8J6FTF6</accession>
<evidence type="ECO:0000313" key="3">
    <source>
        <dbReference type="Proteomes" id="UP000770717"/>
    </source>
</evidence>
<protein>
    <submittedName>
        <fullName evidence="2">Uncharacterized protein</fullName>
    </submittedName>
</protein>
<sequence>MFLAYYSNAKVACSLPKCKGNCYQNSIFLIRQQVKNLFFFLVFFPSHHCPVISVTFVSSIKVIYWNYTNYLFFSWLL</sequence>
<dbReference type="EMBL" id="WNTK01000001">
    <property type="protein sequence ID" value="KAG9492685.1"/>
    <property type="molecule type" value="Genomic_DNA"/>
</dbReference>
<feature type="transmembrane region" description="Helical" evidence="1">
    <location>
        <begin position="37"/>
        <end position="67"/>
    </location>
</feature>
<evidence type="ECO:0000256" key="1">
    <source>
        <dbReference type="SAM" id="Phobius"/>
    </source>
</evidence>
<comment type="caution">
    <text evidence="2">The sequence shown here is derived from an EMBL/GenBank/DDBJ whole genome shotgun (WGS) entry which is preliminary data.</text>
</comment>